<evidence type="ECO:0000259" key="2">
    <source>
        <dbReference type="Pfam" id="PF08327"/>
    </source>
</evidence>
<evidence type="ECO:0000256" key="1">
    <source>
        <dbReference type="ARBA" id="ARBA00006817"/>
    </source>
</evidence>
<sequence>MSQHVFKLAHEFDAPQAMVFDAFATEEALNAWWGPTNSRNTTISLDFRPGGTFHYRMESEQGTMYARFLYKTIQPHNLLVFTIAFTDANANVVPAPFPNFPREIEYTFRFTEASGKTKIDVTGVPVQANEVEAAAFRSLNESMQQGFGGSLKKLAAYLSA</sequence>
<dbReference type="EMBL" id="CP107006">
    <property type="protein sequence ID" value="UYQ94478.1"/>
    <property type="molecule type" value="Genomic_DNA"/>
</dbReference>
<dbReference type="Gene3D" id="3.30.530.20">
    <property type="match status" value="1"/>
</dbReference>
<comment type="similarity">
    <text evidence="1">Belongs to the AHA1 family.</text>
</comment>
<proteinExistence type="inferred from homology"/>
<dbReference type="SUPFAM" id="SSF55961">
    <property type="entry name" value="Bet v1-like"/>
    <property type="match status" value="1"/>
</dbReference>
<evidence type="ECO:0000313" key="3">
    <source>
        <dbReference type="EMBL" id="UYQ94478.1"/>
    </source>
</evidence>
<protein>
    <submittedName>
        <fullName evidence="3">SRPBCC domain-containing protein</fullName>
    </submittedName>
</protein>
<keyword evidence="4" id="KW-1185">Reference proteome</keyword>
<dbReference type="InterPro" id="IPR013538">
    <property type="entry name" value="ASHA1/2-like_C"/>
</dbReference>
<reference evidence="3" key="1">
    <citation type="submission" date="2022-10" db="EMBL/GenBank/DDBJ databases">
        <title>Chitinophaga sp. nov., isolated from soil.</title>
        <authorList>
            <person name="Jeon C.O."/>
        </authorList>
    </citation>
    <scope>NUCLEOTIDE SEQUENCE</scope>
    <source>
        <strain evidence="3">R8</strain>
    </source>
</reference>
<feature type="domain" description="Activator of Hsp90 ATPase homologue 1/2-like C-terminal" evidence="2">
    <location>
        <begin position="13"/>
        <end position="158"/>
    </location>
</feature>
<gene>
    <name evidence="3" type="ORF">MKQ68_05160</name>
</gene>
<accession>A0ABY6J481</accession>
<dbReference type="Proteomes" id="UP001162741">
    <property type="component" value="Chromosome"/>
</dbReference>
<dbReference type="Pfam" id="PF08327">
    <property type="entry name" value="AHSA1"/>
    <property type="match status" value="1"/>
</dbReference>
<evidence type="ECO:0000313" key="4">
    <source>
        <dbReference type="Proteomes" id="UP001162741"/>
    </source>
</evidence>
<dbReference type="RefSeq" id="WP_264282360.1">
    <property type="nucleotide sequence ID" value="NZ_CP107006.1"/>
</dbReference>
<dbReference type="CDD" id="cd07814">
    <property type="entry name" value="SRPBCC_CalC_Aha1-like"/>
    <property type="match status" value="1"/>
</dbReference>
<organism evidence="3 4">
    <name type="scientific">Chitinophaga horti</name>
    <dbReference type="NCBI Taxonomy" id="2920382"/>
    <lineage>
        <taxon>Bacteria</taxon>
        <taxon>Pseudomonadati</taxon>
        <taxon>Bacteroidota</taxon>
        <taxon>Chitinophagia</taxon>
        <taxon>Chitinophagales</taxon>
        <taxon>Chitinophagaceae</taxon>
        <taxon>Chitinophaga</taxon>
    </lineage>
</organism>
<dbReference type="InterPro" id="IPR023393">
    <property type="entry name" value="START-like_dom_sf"/>
</dbReference>
<name>A0ABY6J481_9BACT</name>